<dbReference type="InterPro" id="IPR029063">
    <property type="entry name" value="SAM-dependent_MTases_sf"/>
</dbReference>
<dbReference type="SUPFAM" id="SSF46785">
    <property type="entry name" value="Winged helix' DNA-binding domain"/>
    <property type="match status" value="1"/>
</dbReference>
<comment type="caution">
    <text evidence="2">The sequence shown here is derived from an EMBL/GenBank/DDBJ whole genome shotgun (WGS) entry which is preliminary data.</text>
</comment>
<name>S3HBX4_9HYPH</name>
<dbReference type="eggNOG" id="COG1674">
    <property type="taxonomic scope" value="Bacteria"/>
</dbReference>
<dbReference type="eggNOG" id="COG0827">
    <property type="taxonomic scope" value="Bacteria"/>
</dbReference>
<dbReference type="PROSITE" id="PS00092">
    <property type="entry name" value="N6_MTASE"/>
    <property type="match status" value="1"/>
</dbReference>
<dbReference type="GO" id="GO:0008168">
    <property type="term" value="F:methyltransferase activity"/>
    <property type="evidence" value="ECO:0007669"/>
    <property type="project" value="InterPro"/>
</dbReference>
<evidence type="ECO:0000313" key="2">
    <source>
        <dbReference type="EMBL" id="EPE95730.1"/>
    </source>
</evidence>
<dbReference type="Proteomes" id="UP000014411">
    <property type="component" value="Unassembled WGS sequence"/>
</dbReference>
<reference evidence="2 3" key="1">
    <citation type="journal article" date="2012" name="J. Bacteriol.">
        <title>Genome sequence of Rhizobium grahamii CCGE502, a broad-host-range symbiont with low nodulation competitiveness in Phaseolus vulgaris.</title>
        <authorList>
            <person name="Althabegoiti M.J."/>
            <person name="Lozano L."/>
            <person name="Torres-Tejerizo G."/>
            <person name="Ormeno-Orrillo E."/>
            <person name="Rogel M.A."/>
            <person name="Gonzalez V."/>
            <person name="Martinez-Romero E."/>
        </authorList>
    </citation>
    <scope>NUCLEOTIDE SEQUENCE [LARGE SCALE GENOMIC DNA]</scope>
    <source>
        <strain evidence="2 3">CCGE 502</strain>
    </source>
</reference>
<feature type="domain" description="FtsK gamma" evidence="1">
    <location>
        <begin position="1"/>
        <end position="64"/>
    </location>
</feature>
<protein>
    <recommendedName>
        <fullName evidence="1">FtsK gamma domain-containing protein</fullName>
    </recommendedName>
</protein>
<organism evidence="2 3">
    <name type="scientific">Rhizobium grahamii CCGE 502</name>
    <dbReference type="NCBI Taxonomy" id="990285"/>
    <lineage>
        <taxon>Bacteria</taxon>
        <taxon>Pseudomonadati</taxon>
        <taxon>Pseudomonadota</taxon>
        <taxon>Alphaproteobacteria</taxon>
        <taxon>Hyphomicrobiales</taxon>
        <taxon>Rhizobiaceae</taxon>
        <taxon>Rhizobium/Agrobacterium group</taxon>
        <taxon>Rhizobium</taxon>
    </lineage>
</organism>
<dbReference type="GO" id="GO:0032259">
    <property type="term" value="P:methylation"/>
    <property type="evidence" value="ECO:0007669"/>
    <property type="project" value="InterPro"/>
</dbReference>
<evidence type="ECO:0000313" key="3">
    <source>
        <dbReference type="Proteomes" id="UP000014411"/>
    </source>
</evidence>
<sequence length="547" mass="60093">MVEEDYQRAVAFVRSVGKCSASFLQRRMQIGYNAAAQFVERMEAEGLVGKADSSGKRALVSNANDVAKVEHHDASNLAATVERARALLDDGDYNAALMLSSGAYDQAKAAAGYAKRLQAGDQLIAKARRMQADALLIESRAKIALANQFDEAQAAGFVATPGRPKKVSDENLFRLEDVGLSKAQVHEARKLRDAEADQPGLVQRAIDARIEAGLEPSRANLRAAIGTASAPREDRGDNFYQTPAVATRTLLAFESFSSTVWEPSCGLGAISKVLQEQGYDVILSDLVDRGTADNDGELQAVGDFLASGRDEGNSADIVTNPPYGEVLNDFVAHALRVHRPRKMALLLNLNFMCGFADEARNFVMDENPPARVYVFKRRLPMMHREGWDGKKASSRMNTAWFVWELQEDGTYGSATTVRRVDWAEFQDADAVEPGESTHVGDFYFNDEDFTRSTPRKTLDERVDEERARALVWAGEHDRFDAVEMRRGIGVRPTTADGLILSLHADGLIRADDEPGRWLVSDDGWRSLKAMASVVVGMKIMEAVDGGR</sequence>
<evidence type="ECO:0000259" key="1">
    <source>
        <dbReference type="SMART" id="SM00843"/>
    </source>
</evidence>
<dbReference type="EMBL" id="AEYE02000029">
    <property type="protein sequence ID" value="EPE95730.1"/>
    <property type="molecule type" value="Genomic_DNA"/>
</dbReference>
<dbReference type="GO" id="GO:0003676">
    <property type="term" value="F:nucleic acid binding"/>
    <property type="evidence" value="ECO:0007669"/>
    <property type="project" value="InterPro"/>
</dbReference>
<dbReference type="SUPFAM" id="SSF53335">
    <property type="entry name" value="S-adenosyl-L-methionine-dependent methyltransferases"/>
    <property type="match status" value="1"/>
</dbReference>
<dbReference type="Pfam" id="PF09397">
    <property type="entry name" value="FtsK_gamma"/>
    <property type="match status" value="1"/>
</dbReference>
<keyword evidence="3" id="KW-1185">Reference proteome</keyword>
<dbReference type="InterPro" id="IPR002052">
    <property type="entry name" value="DNA_methylase_N6_adenine_CS"/>
</dbReference>
<gene>
    <name evidence="2" type="ORF">RGCCGE502_22810</name>
</gene>
<dbReference type="InterPro" id="IPR018541">
    <property type="entry name" value="Ftsk_gamma"/>
</dbReference>
<dbReference type="Gene3D" id="1.10.10.10">
    <property type="entry name" value="Winged helix-like DNA-binding domain superfamily/Winged helix DNA-binding domain"/>
    <property type="match status" value="1"/>
</dbReference>
<dbReference type="STRING" id="990285.RGCCGE502_22810"/>
<dbReference type="RefSeq" id="WP_016556512.1">
    <property type="nucleotide sequence ID" value="NZ_AEYE02000029.1"/>
</dbReference>
<dbReference type="InterPro" id="IPR036390">
    <property type="entry name" value="WH_DNA-bd_sf"/>
</dbReference>
<dbReference type="AlphaFoldDB" id="S3HBX4"/>
<accession>S3HBX4</accession>
<dbReference type="InterPro" id="IPR036388">
    <property type="entry name" value="WH-like_DNA-bd_sf"/>
</dbReference>
<dbReference type="HOGENOM" id="CLU_032710_0_0_5"/>
<proteinExistence type="predicted"/>
<dbReference type="SMART" id="SM00843">
    <property type="entry name" value="Ftsk_gamma"/>
    <property type="match status" value="1"/>
</dbReference>